<dbReference type="Pfam" id="PF12728">
    <property type="entry name" value="HTH_17"/>
    <property type="match status" value="1"/>
</dbReference>
<organism evidence="3">
    <name type="scientific">Xanthobacter autotrophicus</name>
    <dbReference type="NCBI Taxonomy" id="280"/>
    <lineage>
        <taxon>Bacteria</taxon>
        <taxon>Pseudomonadati</taxon>
        <taxon>Pseudomonadota</taxon>
        <taxon>Alphaproteobacteria</taxon>
        <taxon>Hyphomicrobiales</taxon>
        <taxon>Xanthobacteraceae</taxon>
        <taxon>Xanthobacter</taxon>
    </lineage>
</organism>
<feature type="region of interest" description="Disordered" evidence="1">
    <location>
        <begin position="1"/>
        <end position="30"/>
    </location>
</feature>
<protein>
    <submittedName>
        <fullName evidence="3">Transcriptional regulator</fullName>
    </submittedName>
</protein>
<dbReference type="EMBL" id="KU922119">
    <property type="protein sequence ID" value="ANC67861.1"/>
    <property type="molecule type" value="Genomic_DNA"/>
</dbReference>
<dbReference type="AlphaFoldDB" id="A0A168S4M4"/>
<sequence length="94" mass="10277">MLGHDATLPAADRKSFKGAPDFGPTAPTADLLPRLMPEREAALYLSLAGKTLRNLRSRGGGPPFIRLLSGRIAYRVSDLDAWVSSRQFQSTSEY</sequence>
<accession>A0A168S4M4</accession>
<reference evidence="3" key="1">
    <citation type="submission" date="2016-03" db="EMBL/GenBank/DDBJ databases">
        <authorList>
            <person name="Ploux O."/>
        </authorList>
    </citation>
    <scope>NUCLEOTIDE SEQUENCE</scope>
    <source>
        <strain evidence="3">EL4</strain>
    </source>
</reference>
<evidence type="ECO:0000256" key="1">
    <source>
        <dbReference type="SAM" id="MobiDB-lite"/>
    </source>
</evidence>
<dbReference type="SUPFAM" id="SSF46955">
    <property type="entry name" value="Putative DNA-binding domain"/>
    <property type="match status" value="1"/>
</dbReference>
<name>A0A168S4M4_XANAU</name>
<dbReference type="InterPro" id="IPR041657">
    <property type="entry name" value="HTH_17"/>
</dbReference>
<feature type="domain" description="Helix-turn-helix" evidence="2">
    <location>
        <begin position="40"/>
        <end position="86"/>
    </location>
</feature>
<evidence type="ECO:0000259" key="2">
    <source>
        <dbReference type="Pfam" id="PF12728"/>
    </source>
</evidence>
<dbReference type="InterPro" id="IPR009061">
    <property type="entry name" value="DNA-bd_dom_put_sf"/>
</dbReference>
<proteinExistence type="predicted"/>
<gene>
    <name evidence="3" type="primary">trnR1</name>
</gene>
<evidence type="ECO:0000313" key="3">
    <source>
        <dbReference type="EMBL" id="ANC67861.1"/>
    </source>
</evidence>